<dbReference type="Pfam" id="PF13487">
    <property type="entry name" value="HD_5"/>
    <property type="match status" value="1"/>
</dbReference>
<dbReference type="InterPro" id="IPR029016">
    <property type="entry name" value="GAF-like_dom_sf"/>
</dbReference>
<evidence type="ECO:0000313" key="2">
    <source>
        <dbReference type="EMBL" id="PME63571.1"/>
    </source>
</evidence>
<dbReference type="Proteomes" id="UP000235778">
    <property type="component" value="Unassembled WGS sequence"/>
</dbReference>
<dbReference type="InterPro" id="IPR052020">
    <property type="entry name" value="Cyclic_di-GMP/3'3'-cGAMP_PDE"/>
</dbReference>
<protein>
    <submittedName>
        <fullName evidence="2">Metal-dependent phosphohydrolase</fullName>
    </submittedName>
</protein>
<proteinExistence type="predicted"/>
<keyword evidence="2" id="KW-0378">Hydrolase</keyword>
<gene>
    <name evidence="2" type="ORF">BCV30_08395</name>
</gene>
<evidence type="ECO:0000313" key="3">
    <source>
        <dbReference type="Proteomes" id="UP000235778"/>
    </source>
</evidence>
<evidence type="ECO:0000259" key="1">
    <source>
        <dbReference type="PROSITE" id="PS51832"/>
    </source>
</evidence>
<name>A0A2N7BU56_9VIBR</name>
<dbReference type="SUPFAM" id="SSF109604">
    <property type="entry name" value="HD-domain/PDEase-like"/>
    <property type="match status" value="1"/>
</dbReference>
<dbReference type="GO" id="GO:0008081">
    <property type="term" value="F:phosphoric diester hydrolase activity"/>
    <property type="evidence" value="ECO:0007669"/>
    <property type="project" value="UniProtKB-ARBA"/>
</dbReference>
<dbReference type="Gene3D" id="1.10.3210.10">
    <property type="entry name" value="Hypothetical protein af1432"/>
    <property type="match status" value="1"/>
</dbReference>
<reference evidence="3" key="1">
    <citation type="submission" date="2016-07" db="EMBL/GenBank/DDBJ databases">
        <title>Nontailed viruses are major unrecognized killers of bacteria in the ocean.</title>
        <authorList>
            <person name="Kauffman K."/>
            <person name="Hussain F."/>
            <person name="Yang J."/>
            <person name="Arevalo P."/>
            <person name="Brown J."/>
            <person name="Cutler M."/>
            <person name="Kelly L."/>
            <person name="Polz M.F."/>
        </authorList>
    </citation>
    <scope>NUCLEOTIDE SEQUENCE [LARGE SCALE GENOMIC DNA]</scope>
    <source>
        <strain evidence="3">10N.286.55.C1</strain>
    </source>
</reference>
<feature type="domain" description="HD-GYP" evidence="1">
    <location>
        <begin position="166"/>
        <end position="377"/>
    </location>
</feature>
<organism evidence="2 3">
    <name type="scientific">Vibrio lentus</name>
    <dbReference type="NCBI Taxonomy" id="136468"/>
    <lineage>
        <taxon>Bacteria</taxon>
        <taxon>Pseudomonadati</taxon>
        <taxon>Pseudomonadota</taxon>
        <taxon>Gammaproteobacteria</taxon>
        <taxon>Vibrionales</taxon>
        <taxon>Vibrionaceae</taxon>
        <taxon>Vibrio</taxon>
    </lineage>
</organism>
<dbReference type="InterPro" id="IPR003607">
    <property type="entry name" value="HD/PDEase_dom"/>
</dbReference>
<dbReference type="Gene3D" id="3.30.450.40">
    <property type="match status" value="1"/>
</dbReference>
<dbReference type="SMART" id="SM00471">
    <property type="entry name" value="HDc"/>
    <property type="match status" value="1"/>
</dbReference>
<dbReference type="PANTHER" id="PTHR45228:SF1">
    <property type="entry name" value="CYCLIC DI-GMP PHOSPHODIESTERASE TM_0186"/>
    <property type="match status" value="1"/>
</dbReference>
<accession>A0A2N7BU56</accession>
<comment type="caution">
    <text evidence="2">The sequence shown here is derived from an EMBL/GenBank/DDBJ whole genome shotgun (WGS) entry which is preliminary data.</text>
</comment>
<sequence length="386" mass="44224">MALTMFDYSKISRVAAQDKDIIAIVNDLFRLAREHYPILSRLSVVLCNENRASNYFVSDTLCQEAEHRHVEQELTPESALSRMAESLDTRIINDLTTISPTKQISHLLDLGHQSSYTTPIHHQESNLGFVFINASSTGFFANQTIQCDIAYLTQVISSLFVQWFERQRHFQSSLAIALNMGHARDPETKEHLIRMGKYSEHIARTLSHSKEEITHQFIHRIRLYAPFHDIGKYRIPDKVLFSSARFNEEERAVMDNHTLYGEEMINNVVALSCHSAMCSEEIQFIKNIVRHHHERFDGTGLPDALSNTAIPLEARIVTLADVFDALMSKRAYKHAWTLDEVMDYIEAHSGSMFDPECVVALKQNLDGFMAIREQYNDNVQPHVMTA</sequence>
<dbReference type="PANTHER" id="PTHR45228">
    <property type="entry name" value="CYCLIC DI-GMP PHOSPHODIESTERASE TM_0186-RELATED"/>
    <property type="match status" value="1"/>
</dbReference>
<dbReference type="InterPro" id="IPR037522">
    <property type="entry name" value="HD_GYP_dom"/>
</dbReference>
<dbReference type="RefSeq" id="WP_102268232.1">
    <property type="nucleotide sequence ID" value="NZ_MCSH01000141.1"/>
</dbReference>
<dbReference type="EMBL" id="MCSI01000119">
    <property type="protein sequence ID" value="PME63571.1"/>
    <property type="molecule type" value="Genomic_DNA"/>
</dbReference>
<dbReference type="CDD" id="cd00077">
    <property type="entry name" value="HDc"/>
    <property type="match status" value="1"/>
</dbReference>
<dbReference type="AlphaFoldDB" id="A0A2N7BU56"/>
<dbReference type="PROSITE" id="PS51832">
    <property type="entry name" value="HD_GYP"/>
    <property type="match status" value="1"/>
</dbReference>